<comment type="catalytic activity">
    <reaction evidence="9 10">
        <text>a lipid X + a UDP-2-N,3-O-bis[(3R)-3-hydroxyacyl]-alpha-D-glucosamine = a lipid A disaccharide + UDP + H(+)</text>
        <dbReference type="Rhea" id="RHEA:67828"/>
        <dbReference type="ChEBI" id="CHEBI:15378"/>
        <dbReference type="ChEBI" id="CHEBI:58223"/>
        <dbReference type="ChEBI" id="CHEBI:137748"/>
        <dbReference type="ChEBI" id="CHEBI:176338"/>
        <dbReference type="ChEBI" id="CHEBI:176343"/>
        <dbReference type="EC" id="2.4.1.182"/>
    </reaction>
</comment>
<comment type="caution">
    <text evidence="11">The sequence shown here is derived from an EMBL/GenBank/DDBJ whole genome shotgun (WGS) entry which is preliminary data.</text>
</comment>
<dbReference type="EC" id="2.4.1.182" evidence="2 10"/>
<evidence type="ECO:0000313" key="12">
    <source>
        <dbReference type="Proteomes" id="UP000702544"/>
    </source>
</evidence>
<evidence type="ECO:0000256" key="4">
    <source>
        <dbReference type="ARBA" id="ARBA00022516"/>
    </source>
</evidence>
<keyword evidence="7 10" id="KW-0808">Transferase</keyword>
<reference evidence="11 12" key="1">
    <citation type="submission" date="2020-01" db="EMBL/GenBank/DDBJ databases">
        <title>Genomes assembled from Gulf of Kutch pelagic sediment metagenomes.</title>
        <authorList>
            <person name="Chandrashekar M."/>
            <person name="Mahajan M.S."/>
            <person name="Dave K.J."/>
            <person name="Vatsa P."/>
            <person name="Nathani N.M."/>
        </authorList>
    </citation>
    <scope>NUCLEOTIDE SEQUENCE [LARGE SCALE GENOMIC DNA]</scope>
    <source>
        <strain evidence="11">KS3-K002</strain>
    </source>
</reference>
<gene>
    <name evidence="10 11" type="primary">lpxB</name>
    <name evidence="11" type="ORF">GWO12_09220</name>
</gene>
<proteinExistence type="inferred from homology"/>
<evidence type="ECO:0000256" key="2">
    <source>
        <dbReference type="ARBA" id="ARBA00012687"/>
    </source>
</evidence>
<dbReference type="NCBIfam" id="TIGR00215">
    <property type="entry name" value="lpxB"/>
    <property type="match status" value="1"/>
</dbReference>
<dbReference type="PANTHER" id="PTHR30372">
    <property type="entry name" value="LIPID-A-DISACCHARIDE SYNTHASE"/>
    <property type="match status" value="1"/>
</dbReference>
<evidence type="ECO:0000256" key="10">
    <source>
        <dbReference type="HAMAP-Rule" id="MF_00392"/>
    </source>
</evidence>
<comment type="function">
    <text evidence="1 10">Condensation of UDP-2,3-diacylglucosamine and 2,3-diacylglucosamine-1-phosphate to form lipid A disaccharide, a precursor of lipid A, a phosphorylated glycolipid that anchors the lipopolysaccharide to the outer membrane of the cell.</text>
</comment>
<dbReference type="Pfam" id="PF02684">
    <property type="entry name" value="LpxB"/>
    <property type="match status" value="1"/>
</dbReference>
<accession>A0AAE4Z7M4</accession>
<evidence type="ECO:0000256" key="8">
    <source>
        <dbReference type="ARBA" id="ARBA00023098"/>
    </source>
</evidence>
<keyword evidence="8 10" id="KW-0443">Lipid metabolism</keyword>
<evidence type="ECO:0000256" key="5">
    <source>
        <dbReference type="ARBA" id="ARBA00022556"/>
    </source>
</evidence>
<comment type="similarity">
    <text evidence="10">Belongs to the LpxB family.</text>
</comment>
<keyword evidence="6 10" id="KW-0328">Glycosyltransferase</keyword>
<evidence type="ECO:0000256" key="1">
    <source>
        <dbReference type="ARBA" id="ARBA00002056"/>
    </source>
</evidence>
<dbReference type="PANTHER" id="PTHR30372:SF4">
    <property type="entry name" value="LIPID-A-DISACCHARIDE SYNTHASE, MITOCHONDRIAL-RELATED"/>
    <property type="match status" value="1"/>
</dbReference>
<dbReference type="GO" id="GO:0016020">
    <property type="term" value="C:membrane"/>
    <property type="evidence" value="ECO:0007669"/>
    <property type="project" value="GOC"/>
</dbReference>
<dbReference type="InterPro" id="IPR003835">
    <property type="entry name" value="Glyco_trans_19"/>
</dbReference>
<evidence type="ECO:0000256" key="7">
    <source>
        <dbReference type="ARBA" id="ARBA00022679"/>
    </source>
</evidence>
<organism evidence="11 12">
    <name type="scientific">Candidatus Kutchimonas denitrificans</name>
    <dbReference type="NCBI Taxonomy" id="3056748"/>
    <lineage>
        <taxon>Bacteria</taxon>
        <taxon>Pseudomonadati</taxon>
        <taxon>Gemmatimonadota</taxon>
        <taxon>Gemmatimonadia</taxon>
        <taxon>Candidatus Palauibacterales</taxon>
        <taxon>Candidatus Palauibacteraceae</taxon>
        <taxon>Candidatus Kutchimonas</taxon>
    </lineage>
</organism>
<sequence length="375" mass="41529">MSEPRILLAAGEASGDLHGASLAEELRRLYPRADLFGLAGPRMAGAGVEPIVDFEKLVVMGFFEIATRLPFFFRLRRRLRRILRERPPDLVIPIDYPGFNLRLSVEAHRAGIPVLYYIAPQLWAWRSERARTLADAVDRVAVAFPHEEPFLREFGVDAVFVGHPLLDRLDELESREEAISATGADPGRPILGLLPGSRPQEVRRLLGPFLQVARELTRQRPDVQVLLSGAPHVPRSLYDPARHYPLIEDSGTVLRAATAVLTKSGTTTVEAALYGVPLVIAHRVNPLTYRVARRLVRVKSVGMVNLLADEPVVPEFIQQLPVDRIAEALLPLLQAGSEARTGMVRELDRVRERLGDPGAARRVAELAAGLLDGNR</sequence>
<keyword evidence="5 10" id="KW-0441">Lipid A biosynthesis</keyword>
<dbReference type="GO" id="GO:0005543">
    <property type="term" value="F:phospholipid binding"/>
    <property type="evidence" value="ECO:0007669"/>
    <property type="project" value="TreeGrafter"/>
</dbReference>
<dbReference type="GO" id="GO:0009245">
    <property type="term" value="P:lipid A biosynthetic process"/>
    <property type="evidence" value="ECO:0007669"/>
    <property type="project" value="UniProtKB-UniRule"/>
</dbReference>
<dbReference type="HAMAP" id="MF_00392">
    <property type="entry name" value="LpxB"/>
    <property type="match status" value="1"/>
</dbReference>
<evidence type="ECO:0000256" key="6">
    <source>
        <dbReference type="ARBA" id="ARBA00022676"/>
    </source>
</evidence>
<dbReference type="SUPFAM" id="SSF53756">
    <property type="entry name" value="UDP-Glycosyltransferase/glycogen phosphorylase"/>
    <property type="match status" value="1"/>
</dbReference>
<protein>
    <recommendedName>
        <fullName evidence="3 10">Lipid-A-disaccharide synthase</fullName>
        <ecNumber evidence="2 10">2.4.1.182</ecNumber>
    </recommendedName>
</protein>
<evidence type="ECO:0000313" key="11">
    <source>
        <dbReference type="EMBL" id="NIR75279.1"/>
    </source>
</evidence>
<evidence type="ECO:0000256" key="3">
    <source>
        <dbReference type="ARBA" id="ARBA00020902"/>
    </source>
</evidence>
<dbReference type="GO" id="GO:0008915">
    <property type="term" value="F:lipid-A-disaccharide synthase activity"/>
    <property type="evidence" value="ECO:0007669"/>
    <property type="project" value="UniProtKB-UniRule"/>
</dbReference>
<dbReference type="EMBL" id="JAACAK010000067">
    <property type="protein sequence ID" value="NIR75279.1"/>
    <property type="molecule type" value="Genomic_DNA"/>
</dbReference>
<name>A0AAE4Z7M4_9BACT</name>
<dbReference type="AlphaFoldDB" id="A0AAE4Z7M4"/>
<comment type="pathway">
    <text evidence="10">Bacterial outer membrane biogenesis; LPS lipid A biosynthesis.</text>
</comment>
<keyword evidence="4 10" id="KW-0444">Lipid biosynthesis</keyword>
<evidence type="ECO:0000256" key="9">
    <source>
        <dbReference type="ARBA" id="ARBA00048975"/>
    </source>
</evidence>
<dbReference type="Proteomes" id="UP000702544">
    <property type="component" value="Unassembled WGS sequence"/>
</dbReference>